<comment type="caution">
    <text evidence="2">The sequence shown here is derived from an EMBL/GenBank/DDBJ whole genome shotgun (WGS) entry which is preliminary data.</text>
</comment>
<reference evidence="2 3" key="1">
    <citation type="submission" date="2016-09" db="EMBL/GenBank/DDBJ databases">
        <title>The draft genome of Dichanthelium oligosanthes: A C3 panicoid grass species.</title>
        <authorList>
            <person name="Studer A.J."/>
            <person name="Schnable J.C."/>
            <person name="Brutnell T.P."/>
        </authorList>
    </citation>
    <scope>NUCLEOTIDE SEQUENCE [LARGE SCALE GENOMIC DNA]</scope>
    <source>
        <strain evidence="3">cv. Kellogg 1175</strain>
        <tissue evidence="2">Leaf</tissue>
    </source>
</reference>
<evidence type="ECO:0000313" key="3">
    <source>
        <dbReference type="Proteomes" id="UP000095767"/>
    </source>
</evidence>
<evidence type="ECO:0000313" key="2">
    <source>
        <dbReference type="EMBL" id="OEL34526.1"/>
    </source>
</evidence>
<protein>
    <recommendedName>
        <fullName evidence="1">RNase H type-1 domain-containing protein</fullName>
    </recommendedName>
</protein>
<dbReference type="AlphaFoldDB" id="A0A1E5WAS1"/>
<dbReference type="GO" id="GO:0003676">
    <property type="term" value="F:nucleic acid binding"/>
    <property type="evidence" value="ECO:0007669"/>
    <property type="project" value="InterPro"/>
</dbReference>
<gene>
    <name evidence="2" type="ORF">BAE44_0004455</name>
</gene>
<sequence>MCWYSAGWGNYLLDAFQSEVLACMAGITAASHLGMVHVIAETDSLILMNAPVVSSWN</sequence>
<dbReference type="GO" id="GO:0004523">
    <property type="term" value="F:RNA-DNA hybrid ribonuclease activity"/>
    <property type="evidence" value="ECO:0007669"/>
    <property type="project" value="InterPro"/>
</dbReference>
<name>A0A1E5WAS1_9POAL</name>
<accession>A0A1E5WAS1</accession>
<keyword evidence="3" id="KW-1185">Reference proteome</keyword>
<dbReference type="EMBL" id="LWDX02015110">
    <property type="protein sequence ID" value="OEL34526.1"/>
    <property type="molecule type" value="Genomic_DNA"/>
</dbReference>
<evidence type="ECO:0000259" key="1">
    <source>
        <dbReference type="Pfam" id="PF13456"/>
    </source>
</evidence>
<dbReference type="Proteomes" id="UP000095767">
    <property type="component" value="Unassembled WGS sequence"/>
</dbReference>
<dbReference type="InterPro" id="IPR002156">
    <property type="entry name" value="RNaseH_domain"/>
</dbReference>
<proteinExistence type="predicted"/>
<feature type="domain" description="RNase H type-1" evidence="1">
    <location>
        <begin position="2"/>
        <end position="49"/>
    </location>
</feature>
<organism evidence="2 3">
    <name type="scientific">Dichanthelium oligosanthes</name>
    <dbReference type="NCBI Taxonomy" id="888268"/>
    <lineage>
        <taxon>Eukaryota</taxon>
        <taxon>Viridiplantae</taxon>
        <taxon>Streptophyta</taxon>
        <taxon>Embryophyta</taxon>
        <taxon>Tracheophyta</taxon>
        <taxon>Spermatophyta</taxon>
        <taxon>Magnoliopsida</taxon>
        <taxon>Liliopsida</taxon>
        <taxon>Poales</taxon>
        <taxon>Poaceae</taxon>
        <taxon>PACMAD clade</taxon>
        <taxon>Panicoideae</taxon>
        <taxon>Panicodae</taxon>
        <taxon>Paniceae</taxon>
        <taxon>Dichantheliinae</taxon>
        <taxon>Dichanthelium</taxon>
    </lineage>
</organism>
<dbReference type="Pfam" id="PF13456">
    <property type="entry name" value="RVT_3"/>
    <property type="match status" value="1"/>
</dbReference>